<sequence>MSSAPHDSTECKLLRDSNSRNILNYATNETVGLESNISKPVSSATMRKEIRDLNETSRDVDVIMPNRPQTAQNSLHTAYNSNAVSEFNNFNRVSSFHESENNNYDGIDFSSEQFIPGELMISKFRLDEISWANKLTTIPRIGQAIRIREKFYNVSTSNNVDSTAAPNSSMSLVPKDSIEKHFGAGSNIPPTTKSKSSEKFLSSAALVGEQNKIVTNVNLTCLETDHIPQALRINSRKDKQHERNIKNLYELNNQEDEYLNNEMEIRKDGQNKHLLCISIILYMYIAGNREIKNSKGMANKTRRFIGRSKKLKSFVASCAISYEIGNEELYDNHELILKNKENLDSKIVLPADNVGVGDSVNFIDSESTMATQHHKNIDASQTFLPLRSNERSFNSLTTSRKSNSSVIGNKYTTSPLRNRAKRCALAPLNCHSSKSRIMNINASEFVISGRSDSSKNETCHRPPNDNCCKNLESPFNKATNCRSRSFYIGTNSCLLTGNLAQAVRTSSLSPFKTEKSDCSNATKARSHSYCSSSGEFICRDFKKAPLKVTKTELSWKSTKLRTNSRKKIIIKNTSIKSLVLRTEISGPGFQILNDQRIMLVLESQECRSIVVNFCPTVCGVAVGKLSFYTPTPNNIISHSSLLDIPLYGYGGHASIIFNDILSGPVGNSFIPMGRLSELGHSLERTINIYNKGTLKAFVVFSLSSPGLYMPYYEYKFEIEPKRSLIAANNSIQVRISFYPEREEIKQISKKDVKVLTLAKLRVIYGDEVSRQRIRRSIQLMSREERSKRFSEALEILWTSFPGETDKNELSMLKDNPNCATEMINEILRVDEILLTLNNDLFNETSSSSMYFTEVEDTVSFHTIYAIDTPNLSSTELD</sequence>
<evidence type="ECO:0000259" key="1">
    <source>
        <dbReference type="Pfam" id="PF22073"/>
    </source>
</evidence>
<evidence type="ECO:0000259" key="2">
    <source>
        <dbReference type="Pfam" id="PF22074"/>
    </source>
</evidence>
<dbReference type="InterPro" id="IPR054091">
    <property type="entry name" value="Cep192-like_D5"/>
</dbReference>
<accession>A0A1A9W4Y0</accession>
<feature type="domain" description="Cep192/Spd-2-like" evidence="1">
    <location>
        <begin position="544"/>
        <end position="651"/>
    </location>
</feature>
<dbReference type="VEuPathDB" id="VectorBase:GBRI006487"/>
<protein>
    <submittedName>
        <fullName evidence="3">Uncharacterized protein</fullName>
    </submittedName>
</protein>
<dbReference type="EnsemblMetazoa" id="GBRI006487-RA">
    <property type="protein sequence ID" value="GBRI006487-PA"/>
    <property type="gene ID" value="GBRI006487"/>
</dbReference>
<name>A0A1A9W4Y0_9MUSC</name>
<dbReference type="AlphaFoldDB" id="A0A1A9W4Y0"/>
<feature type="domain" description="Cep192-like" evidence="2">
    <location>
        <begin position="679"/>
        <end position="824"/>
    </location>
</feature>
<evidence type="ECO:0000313" key="3">
    <source>
        <dbReference type="EnsemblMetazoa" id="GBRI006487-PA"/>
    </source>
</evidence>
<keyword evidence="4" id="KW-1185">Reference proteome</keyword>
<evidence type="ECO:0000313" key="4">
    <source>
        <dbReference type="Proteomes" id="UP000091820"/>
    </source>
</evidence>
<dbReference type="Proteomes" id="UP000091820">
    <property type="component" value="Unassembled WGS sequence"/>
</dbReference>
<dbReference type="InterPro" id="IPR054090">
    <property type="entry name" value="Cep192_Spd-2-like_dom"/>
</dbReference>
<dbReference type="InterPro" id="IPR013783">
    <property type="entry name" value="Ig-like_fold"/>
</dbReference>
<organism evidence="3 4">
    <name type="scientific">Glossina brevipalpis</name>
    <dbReference type="NCBI Taxonomy" id="37001"/>
    <lineage>
        <taxon>Eukaryota</taxon>
        <taxon>Metazoa</taxon>
        <taxon>Ecdysozoa</taxon>
        <taxon>Arthropoda</taxon>
        <taxon>Hexapoda</taxon>
        <taxon>Insecta</taxon>
        <taxon>Pterygota</taxon>
        <taxon>Neoptera</taxon>
        <taxon>Endopterygota</taxon>
        <taxon>Diptera</taxon>
        <taxon>Brachycera</taxon>
        <taxon>Muscomorpha</taxon>
        <taxon>Hippoboscoidea</taxon>
        <taxon>Glossinidae</taxon>
        <taxon>Glossina</taxon>
    </lineage>
</organism>
<dbReference type="Gene3D" id="2.60.40.10">
    <property type="entry name" value="Immunoglobulins"/>
    <property type="match status" value="1"/>
</dbReference>
<proteinExistence type="predicted"/>
<dbReference type="Pfam" id="PF22074">
    <property type="entry name" value="Cep192_D5"/>
    <property type="match status" value="1"/>
</dbReference>
<reference evidence="4" key="1">
    <citation type="submission" date="2014-03" db="EMBL/GenBank/DDBJ databases">
        <authorList>
            <person name="Aksoy S."/>
            <person name="Warren W."/>
            <person name="Wilson R.K."/>
        </authorList>
    </citation>
    <scope>NUCLEOTIDE SEQUENCE [LARGE SCALE GENOMIC DNA]</scope>
    <source>
        <strain evidence="4">IAEA</strain>
    </source>
</reference>
<dbReference type="STRING" id="37001.A0A1A9W4Y0"/>
<dbReference type="Pfam" id="PF22073">
    <property type="entry name" value="Cep192_D4"/>
    <property type="match status" value="1"/>
</dbReference>
<reference evidence="3" key="2">
    <citation type="submission" date="2020-05" db="UniProtKB">
        <authorList>
            <consortium name="EnsemblMetazoa"/>
        </authorList>
    </citation>
    <scope>IDENTIFICATION</scope>
    <source>
        <strain evidence="3">IAEA</strain>
    </source>
</reference>